<reference evidence="1" key="1">
    <citation type="journal article" date="2020" name="Nature">
        <title>Giant virus diversity and host interactions through global metagenomics.</title>
        <authorList>
            <person name="Schulz F."/>
            <person name="Roux S."/>
            <person name="Paez-Espino D."/>
            <person name="Jungbluth S."/>
            <person name="Walsh D.A."/>
            <person name="Denef V.J."/>
            <person name="McMahon K.D."/>
            <person name="Konstantinidis K.T."/>
            <person name="Eloe-Fadrosh E.A."/>
            <person name="Kyrpides N.C."/>
            <person name="Woyke T."/>
        </authorList>
    </citation>
    <scope>NUCLEOTIDE SEQUENCE</scope>
    <source>
        <strain evidence="1">GVMAG-S-1035124-57</strain>
    </source>
</reference>
<organism evidence="1">
    <name type="scientific">viral metagenome</name>
    <dbReference type="NCBI Taxonomy" id="1070528"/>
    <lineage>
        <taxon>unclassified sequences</taxon>
        <taxon>metagenomes</taxon>
        <taxon>organismal metagenomes</taxon>
    </lineage>
</organism>
<protein>
    <submittedName>
        <fullName evidence="1">Uncharacterized protein</fullName>
    </submittedName>
</protein>
<dbReference type="AlphaFoldDB" id="A0A6C0LZE5"/>
<proteinExistence type="predicted"/>
<dbReference type="EMBL" id="MN740632">
    <property type="protein sequence ID" value="QHU36139.1"/>
    <property type="molecule type" value="Genomic_DNA"/>
</dbReference>
<sequence length="164" mass="18007">MVVVVDVADVVVVVACDVTYLSLDQALVGEPEMRVLAFVELDFDLGKRCLDALVDLQMRCLDSDAMPCAQPGAYSFVGVQTLGAKCVGVEAVVTEDAGNPSDRLDDHLDMAEDEIRGIDGALVAVGQVWAFVHWLHTQNMIVEFEDLCDFQRNAPQWAVHIDRK</sequence>
<accession>A0A6C0LZE5</accession>
<evidence type="ECO:0000313" key="1">
    <source>
        <dbReference type="EMBL" id="QHU36139.1"/>
    </source>
</evidence>
<name>A0A6C0LZE5_9ZZZZ</name>